<keyword evidence="4" id="KW-0779">Telomere</keyword>
<feature type="compositionally biased region" description="Polar residues" evidence="7">
    <location>
        <begin position="2089"/>
        <end position="2104"/>
    </location>
</feature>
<dbReference type="SUPFAM" id="SSF48371">
    <property type="entry name" value="ARM repeat"/>
    <property type="match status" value="1"/>
</dbReference>
<feature type="region of interest" description="Disordered" evidence="7">
    <location>
        <begin position="1907"/>
        <end position="1967"/>
    </location>
</feature>
<dbReference type="Proteomes" id="UP000515154">
    <property type="component" value="Linkage group LG9"/>
</dbReference>
<dbReference type="GO" id="GO:0000723">
    <property type="term" value="P:telomere maintenance"/>
    <property type="evidence" value="ECO:0007669"/>
    <property type="project" value="TreeGrafter"/>
</dbReference>
<evidence type="ECO:0000256" key="1">
    <source>
        <dbReference type="ARBA" id="ARBA00004123"/>
    </source>
</evidence>
<protein>
    <submittedName>
        <fullName evidence="10">Telomere-associated protein RIF1-like isoform X1</fullName>
    </submittedName>
</protein>
<feature type="compositionally biased region" description="Acidic residues" evidence="7">
    <location>
        <begin position="2557"/>
        <end position="2572"/>
    </location>
</feature>
<feature type="compositionally biased region" description="Low complexity" evidence="7">
    <location>
        <begin position="1925"/>
        <end position="1935"/>
    </location>
</feature>
<dbReference type="RefSeq" id="XP_029641070.1">
    <property type="nucleotide sequence ID" value="XM_029785210.2"/>
</dbReference>
<feature type="region of interest" description="Disordered" evidence="7">
    <location>
        <begin position="1704"/>
        <end position="1734"/>
    </location>
</feature>
<evidence type="ECO:0000256" key="3">
    <source>
        <dbReference type="ARBA" id="ARBA00022454"/>
    </source>
</evidence>
<evidence type="ECO:0000256" key="6">
    <source>
        <dbReference type="ARBA" id="ARBA00023306"/>
    </source>
</evidence>
<name>A0A6P7SRZ0_9MOLL</name>
<dbReference type="GO" id="GO:0140445">
    <property type="term" value="C:chromosome, telomeric repeat region"/>
    <property type="evidence" value="ECO:0007669"/>
    <property type="project" value="TreeGrafter"/>
</dbReference>
<evidence type="ECO:0000259" key="8">
    <source>
        <dbReference type="Pfam" id="PF12231"/>
    </source>
</evidence>
<evidence type="ECO:0000256" key="4">
    <source>
        <dbReference type="ARBA" id="ARBA00022895"/>
    </source>
</evidence>
<gene>
    <name evidence="10" type="primary">LOC115215865</name>
</gene>
<dbReference type="KEGG" id="osn:115215865"/>
<dbReference type="GO" id="GO:0005634">
    <property type="term" value="C:nucleus"/>
    <property type="evidence" value="ECO:0007669"/>
    <property type="project" value="UniProtKB-SubCell"/>
</dbReference>
<feature type="region of interest" description="Disordered" evidence="7">
    <location>
        <begin position="2085"/>
        <end position="2104"/>
    </location>
</feature>
<dbReference type="PANTHER" id="PTHR22928:SF3">
    <property type="entry name" value="TELOMERE-ASSOCIATED PROTEIN RIF1"/>
    <property type="match status" value="1"/>
</dbReference>
<feature type="compositionally biased region" description="Polar residues" evidence="7">
    <location>
        <begin position="1490"/>
        <end position="1500"/>
    </location>
</feature>
<evidence type="ECO:0000313" key="10">
    <source>
        <dbReference type="RefSeq" id="XP_029641070.1"/>
    </source>
</evidence>
<dbReference type="CDD" id="cd14267">
    <property type="entry name" value="Rif1_CTD_C-II_like"/>
    <property type="match status" value="1"/>
</dbReference>
<keyword evidence="9" id="KW-1185">Reference proteome</keyword>
<comment type="subcellular location">
    <subcellularLocation>
        <location evidence="2">Chromosome</location>
        <location evidence="2">Telomere</location>
    </subcellularLocation>
    <subcellularLocation>
        <location evidence="1">Nucleus</location>
    </subcellularLocation>
</comment>
<feature type="region of interest" description="Disordered" evidence="7">
    <location>
        <begin position="1485"/>
        <end position="1512"/>
    </location>
</feature>
<proteinExistence type="predicted"/>
<sequence length="2714" mass="299432">MLVTKANEEMKLTNILSVLRSPDCTTKARLETYTTFSDKLKMETNDLAFVQDVAKSSKQVISLIQSDIMGSSSELTESALQVLGLCLQNQTIISSMGLKDSNEVIRNLCHCALETEDKVVCTRALWCLANQVLQPDIVCNQINPILDALEHSFSKPLSQSVLVEHEAVNLVVRLLQQVPKKMNEKAINWSHHVYSLLGHGAIRIREKALQALSIALPALLVNPNGLVASMVADVKTKMASELKKLFQSRNEVYVLRVWSLLVQLLGTELHCVFINQLLPIVELGFKSPNPNIKYEAFSAWKYLIENFASNPAIIGDQKRIKLLMQVFKINNAKTENVALKKLEVWWYFVRKLDTKLLGNFDMVCTPLLRFCVGGKWTQGARNTPTLSSVSSSISLPSQGTLWPSFPSLQLKGLEAIAHLLQLPPAHVDYPTIKFDLEPLNSNIIMGPALFLKQCSVIAYSLVELVCSADAPDDLVVYIWSLFVEHLKLGLEAGLKTDTRDALSSFLCDFSTLILSRPAPYSVKYKLFLAVTKLPKKILCSTAYNISSGEKIHGTPALFLTELLLTPSMLKEGVSQEKYTENYLTLFVSMIELGMANPSGVLEYCQAVIQILDLHATYVEQKEQLWRLWSCLVNPLLDYISKNNEINQGDALEHNFTCLYRSLFFPVKWLFGNQLFATVNKTLMKTWSNIYRTFANLAALVVNAAPNVTCEHLSHLIVTDLHLPTGSQKLKTDTLFLEQLTMICGTLLSFVDFSPHSRNTSFALGSPGKWGGKRKQNPLKNLNSVIDLVVLVTNSVFEQINREEYESSVDKQTVNFASLQSAARHLIGIMTTLFSEITSPNSVPLLLEKTSKAVSSLFVLAKATYKVFPSSSLPKHDKLWQDVINSIQNTYKGMYDTDFLNVLAPLLEVNFLHPRRFIKNQTVQLWKATFSQTPSLAYTDSLRRALAKVKEKMVIRLPGWISTEIHVIEETPTSQYSQASSQVSDEVVPAPVSPNKMHGSLLKNIPSPKKPSILCKHKPVASVIKRLSIGDMKDQDFVVIEPPQNKRRILTQHQKEVLKERKYCLPAMYNSLDQSQDSMYSNHMITSPVMSFSSDETSSQYNLIATNKSNQENYGKSTKRVTFAKDTKLPELSPAVSCEKVPECAEKPQNIGVKLEPYTKIQPSSSPAKTKLTKNKEPVSIKPGKTSKNVSEDQPTSLQNWLCTSQSLKVPSVPLLMEPHVTSIVAQDSLTNDSLLAEQGQPSDRPVQSNLFVEETQSPIKMCSDHQSTGESVLETPVKTLTREVNTSVNIRRLSFDLAENADSNSAISSSGGFELKEASEVELATKEEQLEVIPKQNNSKDISNKKTSGKAVCQSELFLPSESESIPDSENVIPNQNTAAISQKRKLDSNERISEIKKPNLEKNISVNVQNDNNQVVCDKDKITDRPCGTISPSKQLHKADVLPVSKPITGSRKRKPLKVTKIVQNTDRRISPVRTRSCVKILRARKKATQNSENPANKSTSRRKIGKETKARKVLNVSEKAKSPAHKQNSNVKKLTYVEKNAKDSMKISETQDKTYCETITAVDNGDSINSCPFGETERFSCDQEMPTVVEQGKNAVSGVIEEEAESVKSDVVEPEHKRDSFDSDLGDEVELNLEERKELDLVQEEKRKIKQDKQDVEPDLTEEEELKLDNVVEGAQSVTVKSNASEIMMADEGSSLTAISEKFEGDDDDNCGGLKQDSQNETQSDASPSMTVCETESSVLQPAAIVDSEVNENFVDQESENKPVLSKVVDTPKKSLRLRSGNRGFPSKFSDSFVYGIKVSNCSMSGAKKSATPKSVMKTSPNHGNTNVDGDDYTSATTDIFSSEKQFLSSSLCDTPESCPSATCSPSSVYSPTTGILKKRLQNNGETPSPPNKQRRVSFADPIFEEKTLPSPMSQKRRLTPCSSRSSRRSLLSNYKKRDSISNSISGSNNSPGSSQSSYSSTQESQLSSTGPVFAELVSCQEPISLILPQLTSSMWFRGLSQLLKARKLHTVGDLASLSEYDIHNLPVRSPKVPHVKKILANFKKQLDTKKDKASCSLLNTSAGEIMAAAMAAASTAVVSDLKNDPSKGNCNSVDGKNVPSNEMKSLELENPVGQVLSSEAEEKTIATPAAQTVVDRESSLLETTSTEPQEKTKAQSAEVEDKTTEPSAEAQDKTTEPSAEAQDKTTEPSAELQDKTKAQSAEPQEKIKAQSAEAQDKTTEPSAEAQDKTTEPSAEAQDKTTEPSAELQDKMKAQSAEAQDKTTEPSAEAQDKTTEPSAEAQDKTTEPSAELQDKMKAQSAEPQDKIKAQSAEAQDKTKAQSAEAQDKTKAQSAEAQDKTKAQSAEAQDKTKAQSAEAQDKTTEPSAELQDKTKAQSAEPQEKCTEVKTSAPSSDAGEKTGGPSFVAAQINEEKESFLQEMPELDSPHSSIKLDIEEASVLQNEKEEKEVSATITTTTTTTVHQRAPTPDSESQLTLPPSCEVAQGRPCDQQDVSPALTSTSVPVIVNPEASSTPVKSPKVCTDENVENASLSASVEVSCSPIKPVSLETNHSEDEQDEDLFEEEDEKDVSTVEEDVNSVLEHSSALLQEVHKLSLSVQELEKTSNSLKFLRDDFTADEHCQGTEGFDVSHLLPLQSDKNNRLQQSKLLRDISVQKDVELLPTLKLLLERFTSREIRQLNYSEILQAHSLLQHLLKSTMEAAIPDTCNQQKD</sequence>
<evidence type="ECO:0000256" key="5">
    <source>
        <dbReference type="ARBA" id="ARBA00023242"/>
    </source>
</evidence>
<feature type="region of interest" description="Disordered" evidence="7">
    <location>
        <begin position="2123"/>
        <end position="2417"/>
    </location>
</feature>
<dbReference type="PANTHER" id="PTHR22928">
    <property type="entry name" value="TELOMERE-ASSOCIATED PROTEIN RIF1"/>
    <property type="match status" value="1"/>
</dbReference>
<organism evidence="9 10">
    <name type="scientific">Octopus sinensis</name>
    <name type="common">East Asian common octopus</name>
    <dbReference type="NCBI Taxonomy" id="2607531"/>
    <lineage>
        <taxon>Eukaryota</taxon>
        <taxon>Metazoa</taxon>
        <taxon>Spiralia</taxon>
        <taxon>Lophotrochozoa</taxon>
        <taxon>Mollusca</taxon>
        <taxon>Cephalopoda</taxon>
        <taxon>Coleoidea</taxon>
        <taxon>Octopodiformes</taxon>
        <taxon>Octopoda</taxon>
        <taxon>Incirrata</taxon>
        <taxon>Octopodidae</taxon>
        <taxon>Octopus</taxon>
    </lineage>
</organism>
<feature type="compositionally biased region" description="Low complexity" evidence="7">
    <location>
        <begin position="1943"/>
        <end position="1967"/>
    </location>
</feature>
<evidence type="ECO:0000256" key="2">
    <source>
        <dbReference type="ARBA" id="ARBA00004574"/>
    </source>
</evidence>
<accession>A0A6P7SRZ0</accession>
<feature type="compositionally biased region" description="Polar residues" evidence="7">
    <location>
        <begin position="2494"/>
        <end position="2505"/>
    </location>
</feature>
<feature type="compositionally biased region" description="Polar residues" evidence="7">
    <location>
        <begin position="1819"/>
        <end position="1833"/>
    </location>
</feature>
<feature type="region of interest" description="Disordered" evidence="7">
    <location>
        <begin position="2444"/>
        <end position="2524"/>
    </location>
</feature>
<dbReference type="Pfam" id="PF12231">
    <property type="entry name" value="Rif1_N"/>
    <property type="match status" value="1"/>
</dbReference>
<feature type="region of interest" description="Disordered" evidence="7">
    <location>
        <begin position="2547"/>
        <end position="2572"/>
    </location>
</feature>
<evidence type="ECO:0000256" key="7">
    <source>
        <dbReference type="SAM" id="MobiDB-lite"/>
    </source>
</evidence>
<feature type="domain" description="Telomere-associated protein Rif1 N-terminal" evidence="8">
    <location>
        <begin position="27"/>
        <end position="363"/>
    </location>
</feature>
<dbReference type="InterPro" id="IPR022031">
    <property type="entry name" value="Rif1_N"/>
</dbReference>
<feature type="compositionally biased region" description="Polar residues" evidence="7">
    <location>
        <begin position="1718"/>
        <end position="1734"/>
    </location>
</feature>
<reference evidence="10" key="1">
    <citation type="submission" date="2025-08" db="UniProtKB">
        <authorList>
            <consortium name="RefSeq"/>
        </authorList>
    </citation>
    <scope>IDENTIFICATION</scope>
</reference>
<keyword evidence="6" id="KW-0131">Cell cycle</keyword>
<keyword evidence="3" id="KW-0158">Chromosome</keyword>
<keyword evidence="5" id="KW-0539">Nucleus</keyword>
<feature type="region of interest" description="Disordered" evidence="7">
    <location>
        <begin position="1808"/>
        <end position="1833"/>
    </location>
</feature>
<feature type="region of interest" description="Disordered" evidence="7">
    <location>
        <begin position="1157"/>
        <end position="1193"/>
    </location>
</feature>
<evidence type="ECO:0000313" key="9">
    <source>
        <dbReference type="Proteomes" id="UP000515154"/>
    </source>
</evidence>
<dbReference type="InterPro" id="IPR016024">
    <property type="entry name" value="ARM-type_fold"/>
</dbReference>
<feature type="compositionally biased region" description="Basic and acidic residues" evidence="7">
    <location>
        <begin position="2151"/>
        <end position="2388"/>
    </location>
</feature>